<reference evidence="4" key="1">
    <citation type="submission" date="2021-01" db="EMBL/GenBank/DDBJ databases">
        <authorList>
            <person name="Corre E."/>
            <person name="Pelletier E."/>
            <person name="Niang G."/>
            <person name="Scheremetjew M."/>
            <person name="Finn R."/>
            <person name="Kale V."/>
            <person name="Holt S."/>
            <person name="Cochrane G."/>
            <person name="Meng A."/>
            <person name="Brown T."/>
            <person name="Cohen L."/>
        </authorList>
    </citation>
    <scope>NUCLEOTIDE SEQUENCE</scope>
    <source>
        <strain evidence="4">CCMP645</strain>
    </source>
</reference>
<dbReference type="Pfam" id="PF05724">
    <property type="entry name" value="TPMT"/>
    <property type="match status" value="1"/>
</dbReference>
<accession>A0A7S4FAE0</accession>
<dbReference type="InterPro" id="IPR029063">
    <property type="entry name" value="SAM-dependent_MTases_sf"/>
</dbReference>
<dbReference type="GO" id="GO:0008119">
    <property type="term" value="F:thiopurine S-methyltransferase activity"/>
    <property type="evidence" value="ECO:0007669"/>
    <property type="project" value="TreeGrafter"/>
</dbReference>
<evidence type="ECO:0000256" key="1">
    <source>
        <dbReference type="ARBA" id="ARBA00022603"/>
    </source>
</evidence>
<dbReference type="Gene3D" id="3.40.50.150">
    <property type="entry name" value="Vaccinia Virus protein VP39"/>
    <property type="match status" value="1"/>
</dbReference>
<name>A0A7S4FAE0_CHRCT</name>
<sequence>MAVARSLLWLRRPSACAAAAAVAAAAIGGYAAFSFSAQPLEGNRLDRWSLKWESGQTRWHLPHVHPSLAKYESLLLANEQHGDESKTSSVFFPLCGASRDLGYMALRGHHVVGAEGVGKAIDQLFQGFGEETAIARHLPGLKLRKAATDGPAGNVISLEVVEGDFLELSASRAAALGLPRFDAAFDRGSLVAIQPKDRPMYAAVLDGLMAPGGRILLVTVEHDPFPNGTLGPPFSLLPEDVRTLFPNYEVRQLQRVDNSEDFKARGLSELFEVTYLLTKPAVAYTKANAAPTRAERDAALIKDALAKGRIGVSLGGDGPIRAVGPPQVAGAQVRS</sequence>
<gene>
    <name evidence="4" type="ORF">PCAR00345_LOCUS35445</name>
</gene>
<dbReference type="EMBL" id="HBIZ01055492">
    <property type="protein sequence ID" value="CAE0782743.1"/>
    <property type="molecule type" value="Transcribed_RNA"/>
</dbReference>
<evidence type="ECO:0000256" key="2">
    <source>
        <dbReference type="ARBA" id="ARBA00022679"/>
    </source>
</evidence>
<proteinExistence type="predicted"/>
<dbReference type="PROSITE" id="PS51585">
    <property type="entry name" value="SAM_MT_TPMT"/>
    <property type="match status" value="1"/>
</dbReference>
<dbReference type="SUPFAM" id="SSF53335">
    <property type="entry name" value="S-adenosyl-L-methionine-dependent methyltransferases"/>
    <property type="match status" value="1"/>
</dbReference>
<dbReference type="AlphaFoldDB" id="A0A7S4FAE0"/>
<protein>
    <recommendedName>
        <fullName evidence="5">Thiopurine S-methyltransferase</fullName>
    </recommendedName>
</protein>
<evidence type="ECO:0008006" key="5">
    <source>
        <dbReference type="Google" id="ProtNLM"/>
    </source>
</evidence>
<dbReference type="PANTHER" id="PTHR10259:SF11">
    <property type="entry name" value="THIOPURINE S-METHYLTRANSFERASE"/>
    <property type="match status" value="1"/>
</dbReference>
<organism evidence="4">
    <name type="scientific">Chrysotila carterae</name>
    <name type="common">Marine alga</name>
    <name type="synonym">Syracosphaera carterae</name>
    <dbReference type="NCBI Taxonomy" id="13221"/>
    <lineage>
        <taxon>Eukaryota</taxon>
        <taxon>Haptista</taxon>
        <taxon>Haptophyta</taxon>
        <taxon>Prymnesiophyceae</taxon>
        <taxon>Isochrysidales</taxon>
        <taxon>Isochrysidaceae</taxon>
        <taxon>Chrysotila</taxon>
    </lineage>
</organism>
<dbReference type="GO" id="GO:0032259">
    <property type="term" value="P:methylation"/>
    <property type="evidence" value="ECO:0007669"/>
    <property type="project" value="UniProtKB-KW"/>
</dbReference>
<keyword evidence="3" id="KW-0949">S-adenosyl-L-methionine</keyword>
<keyword evidence="2" id="KW-0808">Transferase</keyword>
<evidence type="ECO:0000313" key="4">
    <source>
        <dbReference type="EMBL" id="CAE0782743.1"/>
    </source>
</evidence>
<evidence type="ECO:0000256" key="3">
    <source>
        <dbReference type="ARBA" id="ARBA00022691"/>
    </source>
</evidence>
<dbReference type="InterPro" id="IPR008854">
    <property type="entry name" value="TPMT"/>
</dbReference>
<dbReference type="PANTHER" id="PTHR10259">
    <property type="entry name" value="THIOPURINE S-METHYLTRANSFERASE"/>
    <property type="match status" value="1"/>
</dbReference>
<keyword evidence="1" id="KW-0489">Methyltransferase</keyword>